<dbReference type="PANTHER" id="PTHR45138:SF9">
    <property type="entry name" value="DIGUANYLATE CYCLASE DGCM-RELATED"/>
    <property type="match status" value="1"/>
</dbReference>
<protein>
    <recommendedName>
        <fullName evidence="4">diguanylate cyclase</fullName>
        <ecNumber evidence="4">2.7.7.65</ecNumber>
    </recommendedName>
</protein>
<dbReference type="CDD" id="cd12915">
    <property type="entry name" value="PDC2_DGC_like"/>
    <property type="match status" value="1"/>
</dbReference>
<feature type="transmembrane region" description="Helical" evidence="10">
    <location>
        <begin position="20"/>
        <end position="39"/>
    </location>
</feature>
<dbReference type="InterPro" id="IPR029787">
    <property type="entry name" value="Nucleotide_cyclase"/>
</dbReference>
<evidence type="ECO:0000256" key="10">
    <source>
        <dbReference type="SAM" id="Phobius"/>
    </source>
</evidence>
<dbReference type="EMBL" id="AP023189">
    <property type="protein sequence ID" value="BCG26230.1"/>
    <property type="molecule type" value="Genomic_DNA"/>
</dbReference>
<keyword evidence="15" id="KW-1185">Reference proteome</keyword>
<keyword evidence="6 10" id="KW-0812">Transmembrane</keyword>
<dbReference type="GO" id="GO:1902201">
    <property type="term" value="P:negative regulation of bacterial-type flagellum-dependent cell motility"/>
    <property type="evidence" value="ECO:0007669"/>
    <property type="project" value="TreeGrafter"/>
</dbReference>
<evidence type="ECO:0000313" key="14">
    <source>
        <dbReference type="Proteomes" id="UP000509383"/>
    </source>
</evidence>
<dbReference type="Gene3D" id="3.30.70.270">
    <property type="match status" value="1"/>
</dbReference>
<reference evidence="12 14" key="1">
    <citation type="submission" date="2020-05" db="EMBL/GenBank/DDBJ databases">
        <title>Characterization of novel class B3 metallo-beta-lactamase from novel Pseudomonas species.</title>
        <authorList>
            <person name="Yamada K."/>
            <person name="Aoki K."/>
            <person name="Ishii Y."/>
        </authorList>
    </citation>
    <scope>NUCLEOTIDE SEQUENCE [LARGE SCALE GENOMIC DNA]</scope>
    <source>
        <strain evidence="12 14">TUM18999</strain>
        <strain evidence="13 15">TUM20286</strain>
    </source>
</reference>
<dbReference type="SUPFAM" id="SSF55073">
    <property type="entry name" value="Nucleotide cyclase"/>
    <property type="match status" value="1"/>
</dbReference>
<evidence type="ECO:0000256" key="3">
    <source>
        <dbReference type="ARBA" id="ARBA00004651"/>
    </source>
</evidence>
<evidence type="ECO:0000259" key="11">
    <source>
        <dbReference type="PROSITE" id="PS50887"/>
    </source>
</evidence>
<name>A0A6J4E9G5_9PSED</name>
<dbReference type="Pfam" id="PF02743">
    <property type="entry name" value="dCache_1"/>
    <property type="match status" value="1"/>
</dbReference>
<dbReference type="Pfam" id="PF00990">
    <property type="entry name" value="GGDEF"/>
    <property type="match status" value="1"/>
</dbReference>
<feature type="domain" description="GGDEF" evidence="11">
    <location>
        <begin position="369"/>
        <end position="504"/>
    </location>
</feature>
<gene>
    <name evidence="12" type="ORF">TUM18999_44210</name>
    <name evidence="13" type="ORF">TUM20286_07890</name>
</gene>
<dbReference type="PANTHER" id="PTHR45138">
    <property type="entry name" value="REGULATORY COMPONENTS OF SENSORY TRANSDUCTION SYSTEM"/>
    <property type="match status" value="1"/>
</dbReference>
<comment type="cofactor">
    <cofactor evidence="1">
        <name>Mg(2+)</name>
        <dbReference type="ChEBI" id="CHEBI:18420"/>
    </cofactor>
</comment>
<keyword evidence="7 10" id="KW-1133">Transmembrane helix</keyword>
<dbReference type="InterPro" id="IPR000160">
    <property type="entry name" value="GGDEF_dom"/>
</dbReference>
<dbReference type="FunFam" id="3.30.70.270:FF:000001">
    <property type="entry name" value="Diguanylate cyclase domain protein"/>
    <property type="match status" value="1"/>
</dbReference>
<dbReference type="KEGG" id="ptw:TUM18999_44210"/>
<dbReference type="AlphaFoldDB" id="A0A6J4E9G5"/>
<dbReference type="InterPro" id="IPR043128">
    <property type="entry name" value="Rev_trsase/Diguanyl_cyclase"/>
</dbReference>
<dbReference type="SMART" id="SM00267">
    <property type="entry name" value="GGDEF"/>
    <property type="match status" value="1"/>
</dbReference>
<dbReference type="EMBL" id="BQKM01000001">
    <property type="protein sequence ID" value="GJN51037.1"/>
    <property type="molecule type" value="Genomic_DNA"/>
</dbReference>
<dbReference type="CDD" id="cd12914">
    <property type="entry name" value="PDC1_DGC_like"/>
    <property type="match status" value="1"/>
</dbReference>
<evidence type="ECO:0000256" key="1">
    <source>
        <dbReference type="ARBA" id="ARBA00001946"/>
    </source>
</evidence>
<evidence type="ECO:0000256" key="2">
    <source>
        <dbReference type="ARBA" id="ARBA00004533"/>
    </source>
</evidence>
<keyword evidence="5" id="KW-1003">Cell membrane</keyword>
<dbReference type="EC" id="2.7.7.65" evidence="4"/>
<dbReference type="Proteomes" id="UP001054892">
    <property type="component" value="Unassembled WGS sequence"/>
</dbReference>
<proteinExistence type="predicted"/>
<evidence type="ECO:0000256" key="8">
    <source>
        <dbReference type="ARBA" id="ARBA00023136"/>
    </source>
</evidence>
<dbReference type="NCBIfam" id="TIGR00254">
    <property type="entry name" value="GGDEF"/>
    <property type="match status" value="1"/>
</dbReference>
<evidence type="ECO:0000256" key="7">
    <source>
        <dbReference type="ARBA" id="ARBA00022989"/>
    </source>
</evidence>
<feature type="transmembrane region" description="Helical" evidence="10">
    <location>
        <begin position="293"/>
        <end position="315"/>
    </location>
</feature>
<dbReference type="GO" id="GO:0052621">
    <property type="term" value="F:diguanylate cyclase activity"/>
    <property type="evidence" value="ECO:0007669"/>
    <property type="project" value="UniProtKB-EC"/>
</dbReference>
<dbReference type="Gene3D" id="3.30.450.20">
    <property type="entry name" value="PAS domain"/>
    <property type="match status" value="2"/>
</dbReference>
<evidence type="ECO:0000256" key="6">
    <source>
        <dbReference type="ARBA" id="ARBA00022692"/>
    </source>
</evidence>
<evidence type="ECO:0000313" key="12">
    <source>
        <dbReference type="EMBL" id="BCG26230.1"/>
    </source>
</evidence>
<dbReference type="CDD" id="cd01949">
    <property type="entry name" value="GGDEF"/>
    <property type="match status" value="1"/>
</dbReference>
<dbReference type="GO" id="GO:0005886">
    <property type="term" value="C:plasma membrane"/>
    <property type="evidence" value="ECO:0007669"/>
    <property type="project" value="UniProtKB-SubCell"/>
</dbReference>
<dbReference type="InterPro" id="IPR050469">
    <property type="entry name" value="Diguanylate_Cyclase"/>
</dbReference>
<evidence type="ECO:0000256" key="4">
    <source>
        <dbReference type="ARBA" id="ARBA00012528"/>
    </source>
</evidence>
<accession>A0A6J4E9G5</accession>
<dbReference type="RefSeq" id="WP_173172037.1">
    <property type="nucleotide sequence ID" value="NZ_AP023189.1"/>
</dbReference>
<comment type="catalytic activity">
    <reaction evidence="9">
        <text>2 GTP = 3',3'-c-di-GMP + 2 diphosphate</text>
        <dbReference type="Rhea" id="RHEA:24898"/>
        <dbReference type="ChEBI" id="CHEBI:33019"/>
        <dbReference type="ChEBI" id="CHEBI:37565"/>
        <dbReference type="ChEBI" id="CHEBI:58805"/>
        <dbReference type="EC" id="2.7.7.65"/>
    </reaction>
</comment>
<sequence length="504" mass="55863">MENVEAKRLAPFLRTRLALWLAYFLILFGGAVAIGVNLYQVLDSRSHYLSEADKSNANLAYSVSQHAEETIKEADLILSGLVYLLESRDAGDRQGIDGLINAYKLRAQQLSGIYVFDREGRWTHYTSAPPSPTTRNTDQEYFQHHLNSVSRDIEVSSPVQSRSTGEWVLPISRRINGRHGEFDGVVLATIRISYFNAFYKDFDIGRNGAILLAENDGTLVVRRPFMEPGTGNLHDSPLFMDDLKNSPVGTGSGLSSLDGRERVYAYRVLDGYPLLVVAAMQKSEVLTEWRDKAVVLVTLVTALVLALVVIGLVLVRRTRERLLAARSIQLENEELSQLAAIDALTGIANRRQFDKTLFEEFQRAAIIRQPISLLMIDVDNFKLFNDTYGHRAGDLCLKAVSEALKVIKIRSTDLIARYGGEEFAIILPHTAPAGAQVIAESVREAVEMKRIEHLSAQAGVVTVSIGIHSMIPRPGDLPETLIQSADSALYAAKHSGRNKVRSFG</sequence>
<dbReference type="PROSITE" id="PS50887">
    <property type="entry name" value="GGDEF"/>
    <property type="match status" value="1"/>
</dbReference>
<comment type="subcellular location">
    <subcellularLocation>
        <location evidence="2">Cell inner membrane</location>
    </subcellularLocation>
    <subcellularLocation>
        <location evidence="3">Cell membrane</location>
        <topology evidence="3">Multi-pass membrane protein</topology>
    </subcellularLocation>
</comment>
<keyword evidence="8 10" id="KW-0472">Membrane</keyword>
<evidence type="ECO:0000256" key="5">
    <source>
        <dbReference type="ARBA" id="ARBA00022475"/>
    </source>
</evidence>
<dbReference type="InterPro" id="IPR033479">
    <property type="entry name" value="dCache_1"/>
</dbReference>
<organism evidence="12 14">
    <name type="scientific">Pseudomonas tohonis</name>
    <dbReference type="NCBI Taxonomy" id="2725477"/>
    <lineage>
        <taxon>Bacteria</taxon>
        <taxon>Pseudomonadati</taxon>
        <taxon>Pseudomonadota</taxon>
        <taxon>Gammaproteobacteria</taxon>
        <taxon>Pseudomonadales</taxon>
        <taxon>Pseudomonadaceae</taxon>
        <taxon>Pseudomonas</taxon>
    </lineage>
</organism>
<evidence type="ECO:0000313" key="15">
    <source>
        <dbReference type="Proteomes" id="UP001054892"/>
    </source>
</evidence>
<dbReference type="Proteomes" id="UP000509383">
    <property type="component" value="Chromosome"/>
</dbReference>
<dbReference type="GO" id="GO:0043709">
    <property type="term" value="P:cell adhesion involved in single-species biofilm formation"/>
    <property type="evidence" value="ECO:0007669"/>
    <property type="project" value="TreeGrafter"/>
</dbReference>
<evidence type="ECO:0000256" key="9">
    <source>
        <dbReference type="ARBA" id="ARBA00034247"/>
    </source>
</evidence>
<evidence type="ECO:0000313" key="13">
    <source>
        <dbReference type="EMBL" id="GJN51037.1"/>
    </source>
</evidence>